<evidence type="ECO:0000313" key="2">
    <source>
        <dbReference type="Proteomes" id="UP000002668"/>
    </source>
</evidence>
<reference evidence="2" key="1">
    <citation type="journal article" date="2011" name="Nat. Commun.">
        <title>Effector diversification within compartments of the Leptosphaeria maculans genome affected by Repeat-Induced Point mutations.</title>
        <authorList>
            <person name="Rouxel T."/>
            <person name="Grandaubert J."/>
            <person name="Hane J.K."/>
            <person name="Hoede C."/>
            <person name="van de Wouw A.P."/>
            <person name="Couloux A."/>
            <person name="Dominguez V."/>
            <person name="Anthouard V."/>
            <person name="Bally P."/>
            <person name="Bourras S."/>
            <person name="Cozijnsen A.J."/>
            <person name="Ciuffetti L.M."/>
            <person name="Degrave A."/>
            <person name="Dilmaghani A."/>
            <person name="Duret L."/>
            <person name="Fudal I."/>
            <person name="Goodwin S.B."/>
            <person name="Gout L."/>
            <person name="Glaser N."/>
            <person name="Linglin J."/>
            <person name="Kema G.H.J."/>
            <person name="Lapalu N."/>
            <person name="Lawrence C.B."/>
            <person name="May K."/>
            <person name="Meyer M."/>
            <person name="Ollivier B."/>
            <person name="Poulain J."/>
            <person name="Schoch C.L."/>
            <person name="Simon A."/>
            <person name="Spatafora J.W."/>
            <person name="Stachowiak A."/>
            <person name="Turgeon B.G."/>
            <person name="Tyler B.M."/>
            <person name="Vincent D."/>
            <person name="Weissenbach J."/>
            <person name="Amselem J."/>
            <person name="Quesneville H."/>
            <person name="Oliver R.P."/>
            <person name="Wincker P."/>
            <person name="Balesdent M.-H."/>
            <person name="Howlett B.J."/>
        </authorList>
    </citation>
    <scope>NUCLEOTIDE SEQUENCE [LARGE SCALE GENOMIC DNA]</scope>
    <source>
        <strain evidence="2">JN3 / isolate v23.1.3 / race Av1-4-5-6-7-8</strain>
    </source>
</reference>
<name>E5ACK1_LEPMJ</name>
<dbReference type="HOGENOM" id="CLU_2638520_0_0_1"/>
<dbReference type="VEuPathDB" id="FungiDB:LEMA_uP009900.1"/>
<sequence>MPQKVLQAASIRAALELVVWLAMISARMCSSQILTRWWFVVLCVLRCSPADRALRIACDWSTRKRNLAICAFRSLEV</sequence>
<gene>
    <name evidence="1" type="ORF">LEMA_uP009900.1</name>
</gene>
<accession>E5ACK1</accession>
<evidence type="ECO:0000313" key="1">
    <source>
        <dbReference type="EMBL" id="CBY02203.1"/>
    </source>
</evidence>
<dbReference type="AlphaFoldDB" id="E5ACK1"/>
<dbReference type="Proteomes" id="UP000002668">
    <property type="component" value="Genome"/>
</dbReference>
<keyword evidence="2" id="KW-1185">Reference proteome</keyword>
<proteinExistence type="predicted"/>
<dbReference type="EMBL" id="FP929139">
    <property type="protein sequence ID" value="CBY02203.1"/>
    <property type="molecule type" value="Genomic_DNA"/>
</dbReference>
<organism evidence="1 2">
    <name type="scientific">Leptosphaeria maculans (strain JN3 / isolate v23.1.3 / race Av1-4-5-6-7-8)</name>
    <name type="common">Blackleg fungus</name>
    <name type="synonym">Phoma lingam</name>
    <dbReference type="NCBI Taxonomy" id="985895"/>
    <lineage>
        <taxon>Eukaryota</taxon>
        <taxon>Fungi</taxon>
        <taxon>Dikarya</taxon>
        <taxon>Ascomycota</taxon>
        <taxon>Pezizomycotina</taxon>
        <taxon>Dothideomycetes</taxon>
        <taxon>Pleosporomycetidae</taxon>
        <taxon>Pleosporales</taxon>
        <taxon>Pleosporineae</taxon>
        <taxon>Leptosphaeriaceae</taxon>
        <taxon>Plenodomus</taxon>
        <taxon>Plenodomus lingam/Leptosphaeria maculans species complex</taxon>
    </lineage>
</organism>
<dbReference type="InParanoid" id="E5ACK1"/>
<protein>
    <submittedName>
        <fullName evidence="1">Predicted protein</fullName>
    </submittedName>
</protein>